<gene>
    <name evidence="3" type="ORF">LTR84_011823</name>
</gene>
<dbReference type="Gene3D" id="3.40.50.1820">
    <property type="entry name" value="alpha/beta hydrolase"/>
    <property type="match status" value="1"/>
</dbReference>
<protein>
    <recommendedName>
        <fullName evidence="2">Alpha/beta hydrolase fold-3 domain-containing protein</fullName>
    </recommendedName>
</protein>
<keyword evidence="1" id="KW-0378">Hydrolase</keyword>
<proteinExistence type="predicted"/>
<dbReference type="InterPro" id="IPR050300">
    <property type="entry name" value="GDXG_lipolytic_enzyme"/>
</dbReference>
<dbReference type="EMBL" id="JAVRRD010000006">
    <property type="protein sequence ID" value="KAK5057822.1"/>
    <property type="molecule type" value="Genomic_DNA"/>
</dbReference>
<evidence type="ECO:0000259" key="2">
    <source>
        <dbReference type="Pfam" id="PF07859"/>
    </source>
</evidence>
<dbReference type="SUPFAM" id="SSF53474">
    <property type="entry name" value="alpha/beta-Hydrolases"/>
    <property type="match status" value="1"/>
</dbReference>
<dbReference type="GeneID" id="89979973"/>
<keyword evidence="4" id="KW-1185">Reference proteome</keyword>
<feature type="domain" description="Alpha/beta hydrolase fold-3" evidence="2">
    <location>
        <begin position="94"/>
        <end position="314"/>
    </location>
</feature>
<accession>A0AAV9NHI5</accession>
<dbReference type="Proteomes" id="UP001358417">
    <property type="component" value="Unassembled WGS sequence"/>
</dbReference>
<dbReference type="Pfam" id="PF07859">
    <property type="entry name" value="Abhydrolase_3"/>
    <property type="match status" value="1"/>
</dbReference>
<organism evidence="3 4">
    <name type="scientific">Exophiala bonariae</name>
    <dbReference type="NCBI Taxonomy" id="1690606"/>
    <lineage>
        <taxon>Eukaryota</taxon>
        <taxon>Fungi</taxon>
        <taxon>Dikarya</taxon>
        <taxon>Ascomycota</taxon>
        <taxon>Pezizomycotina</taxon>
        <taxon>Eurotiomycetes</taxon>
        <taxon>Chaetothyriomycetidae</taxon>
        <taxon>Chaetothyriales</taxon>
        <taxon>Herpotrichiellaceae</taxon>
        <taxon>Exophiala</taxon>
    </lineage>
</organism>
<evidence type="ECO:0000313" key="3">
    <source>
        <dbReference type="EMBL" id="KAK5057822.1"/>
    </source>
</evidence>
<dbReference type="PANTHER" id="PTHR48081">
    <property type="entry name" value="AB HYDROLASE SUPERFAMILY PROTEIN C4A8.06C"/>
    <property type="match status" value="1"/>
</dbReference>
<evidence type="ECO:0000256" key="1">
    <source>
        <dbReference type="ARBA" id="ARBA00022801"/>
    </source>
</evidence>
<dbReference type="GO" id="GO:0016787">
    <property type="term" value="F:hydrolase activity"/>
    <property type="evidence" value="ECO:0007669"/>
    <property type="project" value="UniProtKB-KW"/>
</dbReference>
<comment type="caution">
    <text evidence="3">The sequence shown here is derived from an EMBL/GenBank/DDBJ whole genome shotgun (WGS) entry which is preliminary data.</text>
</comment>
<reference evidence="3 4" key="1">
    <citation type="submission" date="2023-08" db="EMBL/GenBank/DDBJ databases">
        <title>Black Yeasts Isolated from many extreme environments.</title>
        <authorList>
            <person name="Coleine C."/>
            <person name="Stajich J.E."/>
            <person name="Selbmann L."/>
        </authorList>
    </citation>
    <scope>NUCLEOTIDE SEQUENCE [LARGE SCALE GENOMIC DNA]</scope>
    <source>
        <strain evidence="3 4">CCFEE 5792</strain>
    </source>
</reference>
<dbReference type="RefSeq" id="XP_064708940.1">
    <property type="nucleotide sequence ID" value="XM_064855351.1"/>
</dbReference>
<dbReference type="InterPro" id="IPR029058">
    <property type="entry name" value="AB_hydrolase_fold"/>
</dbReference>
<dbReference type="InterPro" id="IPR013094">
    <property type="entry name" value="AB_hydrolase_3"/>
</dbReference>
<dbReference type="AlphaFoldDB" id="A0AAV9NHI5"/>
<name>A0AAV9NHI5_9EURO</name>
<sequence length="358" mass="38568">MAPLSKENLDDLAIIDPEIDAALKSGKLPIPPIDYADPVKAISQLRALEGYFPIPPAIEAVSESTAKYTTRDGQELNLFVFQPAQSSDKPKPLIIFYHGGGGSLGTAYSAAPWARSIVLQHDVVVISPQYRLAPEHPFPTGPSDAWDSFAYITANASTFAADPRAGLIVGGPSNGSSLTSIIALRAQNEPAIPKITGLYFAAPGLVSSPDTVPAEYRELYLSKTDPRCLNAPILNAEMKAVFNAVYGAPENDPLYRAFNVQPFSQHAGIAPKVYFQVCGMDILRDDSFVYADILDGLGVQTKVDVYKGTPHVFWGIFSWIEQAKVWKEDTGKGIGWLLARDPSTRGSGGDDGAQRATL</sequence>
<evidence type="ECO:0000313" key="4">
    <source>
        <dbReference type="Proteomes" id="UP001358417"/>
    </source>
</evidence>